<feature type="domain" description="Peptidase C14 caspase" evidence="2">
    <location>
        <begin position="3"/>
        <end position="222"/>
    </location>
</feature>
<evidence type="ECO:0000313" key="4">
    <source>
        <dbReference type="EMBL" id="ASC73373.1"/>
    </source>
</evidence>
<dbReference type="RefSeq" id="WP_088430926.1">
    <property type="nucleotide sequence ID" value="NZ_CP021983.2"/>
</dbReference>
<dbReference type="GO" id="GO:0004197">
    <property type="term" value="F:cysteine-type endopeptidase activity"/>
    <property type="evidence" value="ECO:0007669"/>
    <property type="project" value="InterPro"/>
</dbReference>
<organism evidence="4 5">
    <name type="scientific">Halomicronema hongdechloris C2206</name>
    <dbReference type="NCBI Taxonomy" id="1641165"/>
    <lineage>
        <taxon>Bacteria</taxon>
        <taxon>Bacillati</taxon>
        <taxon>Cyanobacteriota</taxon>
        <taxon>Cyanophyceae</taxon>
        <taxon>Nodosilineales</taxon>
        <taxon>Nodosilineaceae</taxon>
        <taxon>Halomicronema</taxon>
    </lineage>
</organism>
<dbReference type="SUPFAM" id="SSF56436">
    <property type="entry name" value="C-type lectin-like"/>
    <property type="match status" value="1"/>
</dbReference>
<dbReference type="AlphaFoldDB" id="A0A1Z3HSU2"/>
<reference evidence="4 5" key="1">
    <citation type="journal article" date="2016" name="Biochim. Biophys. Acta">
        <title>Characterization of red-shifted phycobilisomes isolated from the chlorophyll f-containing cyanobacterium Halomicronema hongdechloris.</title>
        <authorList>
            <person name="Li Y."/>
            <person name="Lin Y."/>
            <person name="Garvey C.J."/>
            <person name="Birch D."/>
            <person name="Corkery R.W."/>
            <person name="Loughlin P.C."/>
            <person name="Scheer H."/>
            <person name="Willows R.D."/>
            <person name="Chen M."/>
        </authorList>
    </citation>
    <scope>NUCLEOTIDE SEQUENCE [LARGE SCALE GENOMIC DNA]</scope>
    <source>
        <strain evidence="4 5">C2206</strain>
    </source>
</reference>
<proteinExistence type="predicted"/>
<dbReference type="OrthoDB" id="3981129at2"/>
<dbReference type="GO" id="GO:0120147">
    <property type="term" value="F:formylglycine-generating oxidase activity"/>
    <property type="evidence" value="ECO:0007669"/>
    <property type="project" value="TreeGrafter"/>
</dbReference>
<dbReference type="InterPro" id="IPR016187">
    <property type="entry name" value="CTDL_fold"/>
</dbReference>
<name>A0A1Z3HSU2_9CYAN</name>
<evidence type="ECO:0000256" key="1">
    <source>
        <dbReference type="SAM" id="MobiDB-lite"/>
    </source>
</evidence>
<dbReference type="NCBIfam" id="NF047832">
    <property type="entry name" value="caspase_w_EACC1"/>
    <property type="match status" value="1"/>
</dbReference>
<dbReference type="EMBL" id="CP021983">
    <property type="protein sequence ID" value="ASC73373.1"/>
    <property type="molecule type" value="Genomic_DNA"/>
</dbReference>
<evidence type="ECO:0000259" key="2">
    <source>
        <dbReference type="Pfam" id="PF00656"/>
    </source>
</evidence>
<dbReference type="Pfam" id="PF03781">
    <property type="entry name" value="FGE-sulfatase"/>
    <property type="match status" value="1"/>
</dbReference>
<feature type="domain" description="Sulfatase-modifying factor enzyme-like" evidence="3">
    <location>
        <begin position="423"/>
        <end position="649"/>
    </location>
</feature>
<feature type="region of interest" description="Disordered" evidence="1">
    <location>
        <begin position="366"/>
        <end position="385"/>
    </location>
</feature>
<dbReference type="GO" id="GO:0006508">
    <property type="term" value="P:proteolysis"/>
    <property type="evidence" value="ECO:0007669"/>
    <property type="project" value="InterPro"/>
</dbReference>
<dbReference type="InterPro" id="IPR042095">
    <property type="entry name" value="SUMF_sf"/>
</dbReference>
<dbReference type="Proteomes" id="UP000191901">
    <property type="component" value="Chromosome"/>
</dbReference>
<dbReference type="Pfam" id="PF00656">
    <property type="entry name" value="Peptidase_C14"/>
    <property type="match status" value="1"/>
</dbReference>
<dbReference type="STRING" id="1641165.XM38_03395"/>
<dbReference type="InterPro" id="IPR029030">
    <property type="entry name" value="Caspase-like_dom_sf"/>
</dbReference>
<evidence type="ECO:0000313" key="5">
    <source>
        <dbReference type="Proteomes" id="UP000191901"/>
    </source>
</evidence>
<accession>A0A1Z3HSU2</accession>
<protein>
    <submittedName>
        <fullName evidence="4">Sulfatase-modifying factor protein</fullName>
    </submittedName>
</protein>
<gene>
    <name evidence="4" type="ORF">XM38_043380</name>
</gene>
<evidence type="ECO:0000259" key="3">
    <source>
        <dbReference type="Pfam" id="PF03781"/>
    </source>
</evidence>
<dbReference type="Gene3D" id="3.40.50.1460">
    <property type="match status" value="1"/>
</dbReference>
<dbReference type="InterPro" id="IPR005532">
    <property type="entry name" value="SUMF_dom"/>
</dbReference>
<dbReference type="InterPro" id="IPR051043">
    <property type="entry name" value="Sulfatase_Mod_Factor_Kinase"/>
</dbReference>
<dbReference type="InterPro" id="IPR011600">
    <property type="entry name" value="Pept_C14_caspase"/>
</dbReference>
<dbReference type="SUPFAM" id="SSF52129">
    <property type="entry name" value="Caspase-like"/>
    <property type="match status" value="1"/>
</dbReference>
<dbReference type="Gene3D" id="3.90.1580.10">
    <property type="entry name" value="paralog of FGE (formylglycine-generating enzyme)"/>
    <property type="match status" value="1"/>
</dbReference>
<dbReference type="PANTHER" id="PTHR23150">
    <property type="entry name" value="SULFATASE MODIFYING FACTOR 1, 2"/>
    <property type="match status" value="1"/>
</dbReference>
<dbReference type="PANTHER" id="PTHR23150:SF19">
    <property type="entry name" value="FORMYLGLYCINE-GENERATING ENZYME"/>
    <property type="match status" value="1"/>
</dbReference>
<dbReference type="KEGG" id="hhg:XM38_043380"/>
<sequence length="657" mass="72416">MGRKIALLIGVGKYGKGLPPLNCPINGVEALRQVLEDNHIGGFDQVIPLRNPDVGTARRRIAEVFNQLSQPDLGLLYFTGHGIKDMSGEFYLTTADSQLFENGRINAGTALEAEFIKRVINNSVAQRKVVILDCCFGAAFAEGFLGMDDSRIDVETQLGGKGWCVLAASTSTRYALEQEGEPLSVYTRYLVEGLKTGGAAPEAKAAISVGDWHDYVRASVRAAAPAMEPVIFNAKQGRDILVAKAVIDAEQLYRKEVQSVVRGGKIFGAGRRVLKQKRQVLNLSADAAATIEASVLRPFQEKAANLAEYEAALREEIEMTFPLDEPAIRVLKRLQTSLNLRDEDLQPVIKQVDKEFPVVEALLRGPQPLQPATSPAPPAPSKNEAPTFEFETVTVDAQGNITERRQGKAEYRSEDLGSGITLELVSIPAGEFLMGAPADEEGRSDDEGPQHRVQVPEFWMGKFPVTQAQYQAVTGKNPSKFKGENRPVEKVSWEDAVAFCQKLSEQTGRTYRLPSEAEWEYACRAGTTTPFHFGETITPDLANYNGNYTYGSGPKGTYRQKTTEVGRFPPNAFGLYDMHGNVWEWCQDVWHSSYEGAPTDGSAWLKGGDQDRRVLRGGSWGAFPRYCRSASRLRYYPDNQYGSIGFRVVCSPPRTLP</sequence>
<keyword evidence="5" id="KW-1185">Reference proteome</keyword>